<evidence type="ECO:0000313" key="2">
    <source>
        <dbReference type="EMBL" id="KAL2502355.1"/>
    </source>
</evidence>
<comment type="caution">
    <text evidence="2">The sequence shown here is derived from an EMBL/GenBank/DDBJ whole genome shotgun (WGS) entry which is preliminary data.</text>
</comment>
<dbReference type="Proteomes" id="UP001604277">
    <property type="component" value="Unassembled WGS sequence"/>
</dbReference>
<sequence length="128" mass="14416">MAQKHEVGAKKVEKIKEKMRVSSKTSMDEDEDVEVLEDPALSRKAKKPWTASSQSPQNTAAEAQERDGDDKGVELRGSEGPGHDQSAHVRKFFEGGPSDFNRKVYDMIHPYLQRALATVDSFWTRILN</sequence>
<dbReference type="EMBL" id="JBFOLJ010000010">
    <property type="protein sequence ID" value="KAL2502355.1"/>
    <property type="molecule type" value="Genomic_DNA"/>
</dbReference>
<name>A0ABD1SNR9_9LAMI</name>
<feature type="compositionally biased region" description="Acidic residues" evidence="1">
    <location>
        <begin position="28"/>
        <end position="37"/>
    </location>
</feature>
<gene>
    <name evidence="2" type="ORF">Fot_36203</name>
</gene>
<dbReference type="AlphaFoldDB" id="A0ABD1SNR9"/>
<feature type="compositionally biased region" description="Basic and acidic residues" evidence="1">
    <location>
        <begin position="1"/>
        <end position="20"/>
    </location>
</feature>
<accession>A0ABD1SNR9</accession>
<protein>
    <submittedName>
        <fullName evidence="2">Uncharacterized protein</fullName>
    </submittedName>
</protein>
<organism evidence="2 3">
    <name type="scientific">Forsythia ovata</name>
    <dbReference type="NCBI Taxonomy" id="205694"/>
    <lineage>
        <taxon>Eukaryota</taxon>
        <taxon>Viridiplantae</taxon>
        <taxon>Streptophyta</taxon>
        <taxon>Embryophyta</taxon>
        <taxon>Tracheophyta</taxon>
        <taxon>Spermatophyta</taxon>
        <taxon>Magnoliopsida</taxon>
        <taxon>eudicotyledons</taxon>
        <taxon>Gunneridae</taxon>
        <taxon>Pentapetalae</taxon>
        <taxon>asterids</taxon>
        <taxon>lamiids</taxon>
        <taxon>Lamiales</taxon>
        <taxon>Oleaceae</taxon>
        <taxon>Forsythieae</taxon>
        <taxon>Forsythia</taxon>
    </lineage>
</organism>
<keyword evidence="3" id="KW-1185">Reference proteome</keyword>
<evidence type="ECO:0000256" key="1">
    <source>
        <dbReference type="SAM" id="MobiDB-lite"/>
    </source>
</evidence>
<feature type="compositionally biased region" description="Basic and acidic residues" evidence="1">
    <location>
        <begin position="63"/>
        <end position="93"/>
    </location>
</feature>
<reference evidence="3" key="1">
    <citation type="submission" date="2024-07" db="EMBL/GenBank/DDBJ databases">
        <title>Two chromosome-level genome assemblies of Korean endemic species Abeliophyllum distichum and Forsythia ovata (Oleaceae).</title>
        <authorList>
            <person name="Jang H."/>
        </authorList>
    </citation>
    <scope>NUCLEOTIDE SEQUENCE [LARGE SCALE GENOMIC DNA]</scope>
</reference>
<feature type="compositionally biased region" description="Polar residues" evidence="1">
    <location>
        <begin position="50"/>
        <end position="61"/>
    </location>
</feature>
<evidence type="ECO:0000313" key="3">
    <source>
        <dbReference type="Proteomes" id="UP001604277"/>
    </source>
</evidence>
<feature type="region of interest" description="Disordered" evidence="1">
    <location>
        <begin position="1"/>
        <end position="93"/>
    </location>
</feature>
<proteinExistence type="predicted"/>